<dbReference type="AlphaFoldDB" id="A0A150LAK3"/>
<gene>
    <name evidence="1" type="ORF">B4135_3950</name>
</gene>
<comment type="caution">
    <text evidence="1">The sequence shown here is derived from an EMBL/GenBank/DDBJ whole genome shotgun (WGS) entry which is preliminary data.</text>
</comment>
<dbReference type="Proteomes" id="UP000075683">
    <property type="component" value="Unassembled WGS sequence"/>
</dbReference>
<dbReference type="STRING" id="301148.B4135_3950"/>
<name>A0A150LAK3_9BACI</name>
<proteinExistence type="predicted"/>
<sequence>MRKKLGKIFVNGRQVEGKRLANPYREAGLRVPFAQLEPLLQEGGITIEIWFAETAGRPCRAGFSPARFACPFLAERVLFSRPARGFRKTVPGRFAGCGKGGQVQPAEKLR</sequence>
<accession>A0A150LAK3</accession>
<protein>
    <submittedName>
        <fullName evidence="1">Uncharacterized protein</fullName>
    </submittedName>
</protein>
<dbReference type="EMBL" id="LQYT01000133">
    <property type="protein sequence ID" value="KYD09039.1"/>
    <property type="molecule type" value="Genomic_DNA"/>
</dbReference>
<reference evidence="1 2" key="1">
    <citation type="submission" date="2016-01" db="EMBL/GenBank/DDBJ databases">
        <title>Draft Genome Sequences of Seven Thermophilic Sporeformers Isolated from Foods.</title>
        <authorList>
            <person name="Berendsen E.M."/>
            <person name="Wells-Bennik M.H."/>
            <person name="Krawcyk A.O."/>
            <person name="De Jong A."/>
            <person name="Holsappel S."/>
            <person name="Eijlander R.T."/>
            <person name="Kuipers O.P."/>
        </authorList>
    </citation>
    <scope>NUCLEOTIDE SEQUENCE [LARGE SCALE GENOMIC DNA]</scope>
    <source>
        <strain evidence="1 2">B4135</strain>
    </source>
</reference>
<evidence type="ECO:0000313" key="1">
    <source>
        <dbReference type="EMBL" id="KYD09039.1"/>
    </source>
</evidence>
<organism evidence="1 2">
    <name type="scientific">Caldibacillus debilis</name>
    <dbReference type="NCBI Taxonomy" id="301148"/>
    <lineage>
        <taxon>Bacteria</taxon>
        <taxon>Bacillati</taxon>
        <taxon>Bacillota</taxon>
        <taxon>Bacilli</taxon>
        <taxon>Bacillales</taxon>
        <taxon>Bacillaceae</taxon>
        <taxon>Caldibacillus</taxon>
    </lineage>
</organism>
<evidence type="ECO:0000313" key="2">
    <source>
        <dbReference type="Proteomes" id="UP000075683"/>
    </source>
</evidence>